<dbReference type="AlphaFoldDB" id="A0AAN9AUM3"/>
<proteinExistence type="predicted"/>
<protein>
    <submittedName>
        <fullName evidence="1">Uncharacterized protein</fullName>
    </submittedName>
</protein>
<evidence type="ECO:0000313" key="2">
    <source>
        <dbReference type="Proteomes" id="UP001374579"/>
    </source>
</evidence>
<sequence length="174" mass="19580">MAHRGHTCSQDICIRCGRVCPFHGRDVCLACAPSSQCLPWWLDQSRQQDEDDANNGQDPAPDNPHDACLGQWLYLRQSRRHLDDNNAEASFIQHGIPCTPLRAHHLSNAGFILAVDRKTLCCKHCGVRAPVSSLMRTPEENAFEDAVIQHILRNPLCQHAQGLLPIRRDINQAY</sequence>
<reference evidence="1 2" key="1">
    <citation type="submission" date="2024-02" db="EMBL/GenBank/DDBJ databases">
        <title>Chromosome-scale genome assembly of the rough periwinkle Littorina saxatilis.</title>
        <authorList>
            <person name="De Jode A."/>
            <person name="Faria R."/>
            <person name="Formenti G."/>
            <person name="Sims Y."/>
            <person name="Smith T.P."/>
            <person name="Tracey A."/>
            <person name="Wood J.M.D."/>
            <person name="Zagrodzka Z.B."/>
            <person name="Johannesson K."/>
            <person name="Butlin R.K."/>
            <person name="Leder E.H."/>
        </authorList>
    </citation>
    <scope>NUCLEOTIDE SEQUENCE [LARGE SCALE GENOMIC DNA]</scope>
    <source>
        <strain evidence="1">Snail1</strain>
        <tissue evidence="1">Muscle</tissue>
    </source>
</reference>
<dbReference type="EMBL" id="JBAMIC010000021">
    <property type="protein sequence ID" value="KAK7092859.1"/>
    <property type="molecule type" value="Genomic_DNA"/>
</dbReference>
<organism evidence="1 2">
    <name type="scientific">Littorina saxatilis</name>
    <dbReference type="NCBI Taxonomy" id="31220"/>
    <lineage>
        <taxon>Eukaryota</taxon>
        <taxon>Metazoa</taxon>
        <taxon>Spiralia</taxon>
        <taxon>Lophotrochozoa</taxon>
        <taxon>Mollusca</taxon>
        <taxon>Gastropoda</taxon>
        <taxon>Caenogastropoda</taxon>
        <taxon>Littorinimorpha</taxon>
        <taxon>Littorinoidea</taxon>
        <taxon>Littorinidae</taxon>
        <taxon>Littorina</taxon>
    </lineage>
</organism>
<gene>
    <name evidence="1" type="ORF">V1264_008543</name>
</gene>
<keyword evidence="2" id="KW-1185">Reference proteome</keyword>
<accession>A0AAN9AUM3</accession>
<name>A0AAN9AUM3_9CAEN</name>
<evidence type="ECO:0000313" key="1">
    <source>
        <dbReference type="EMBL" id="KAK7092859.1"/>
    </source>
</evidence>
<dbReference type="Proteomes" id="UP001374579">
    <property type="component" value="Unassembled WGS sequence"/>
</dbReference>
<comment type="caution">
    <text evidence="1">The sequence shown here is derived from an EMBL/GenBank/DDBJ whole genome shotgun (WGS) entry which is preliminary data.</text>
</comment>